<sequence>MLSAAYLSLLDLLILLSYISTFQSASSSSLIHLSAGALATAALNFVSHKVLPIVFKALYFKETGKEDLNKRYNRFHEMINTLIQMTFFAYLEYSLFSSNNWIWWTDTKTMWTSEPASAFLKMIYGVNLGTWFTAAVTCRFFEERNKDWLLMYTHHTASIILVAGSYSINQERCGIMVLFLHQTSDIILNLCQSTHYLGWDSESFPGGVPVAEVLFVCNLVSWIITRLYLLPFTIIRSTIYEIEGTQGESTVRYLSFFLFLLQGMHFWWFSEMVRVVVKILTPGVSAKEAASVYLTEREEEKKKKKK</sequence>
<dbReference type="InterPro" id="IPR016439">
    <property type="entry name" value="Lag1/Lac1-like"/>
</dbReference>
<feature type="transmembrane region" description="Helical" evidence="6">
    <location>
        <begin position="148"/>
        <end position="168"/>
    </location>
</feature>
<evidence type="ECO:0000313" key="9">
    <source>
        <dbReference type="EMBL" id="GMH72220.1"/>
    </source>
</evidence>
<dbReference type="GO" id="GO:0016020">
    <property type="term" value="C:membrane"/>
    <property type="evidence" value="ECO:0007669"/>
    <property type="project" value="UniProtKB-SubCell"/>
</dbReference>
<keyword evidence="3 6" id="KW-1133">Transmembrane helix</keyword>
<evidence type="ECO:0000256" key="4">
    <source>
        <dbReference type="ARBA" id="ARBA00023136"/>
    </source>
</evidence>
<evidence type="ECO:0000256" key="5">
    <source>
        <dbReference type="PROSITE-ProRule" id="PRU00205"/>
    </source>
</evidence>
<feature type="transmembrane region" description="Helical" evidence="6">
    <location>
        <begin position="37"/>
        <end position="60"/>
    </location>
</feature>
<dbReference type="Proteomes" id="UP001165122">
    <property type="component" value="Unassembled WGS sequence"/>
</dbReference>
<evidence type="ECO:0000256" key="2">
    <source>
        <dbReference type="ARBA" id="ARBA00022692"/>
    </source>
</evidence>
<keyword evidence="7" id="KW-0732">Signal</keyword>
<dbReference type="PANTHER" id="PTHR12560">
    <property type="entry name" value="LONGEVITY ASSURANCE FACTOR 1 LAG1"/>
    <property type="match status" value="1"/>
</dbReference>
<dbReference type="PROSITE" id="PS50922">
    <property type="entry name" value="TLC"/>
    <property type="match status" value="1"/>
</dbReference>
<feature type="chain" id="PRO_5040767993" description="TLC domain-containing protein" evidence="7">
    <location>
        <begin position="28"/>
        <end position="306"/>
    </location>
</feature>
<proteinExistence type="predicted"/>
<keyword evidence="10" id="KW-1185">Reference proteome</keyword>
<dbReference type="InterPro" id="IPR006634">
    <property type="entry name" value="TLC-dom"/>
</dbReference>
<evidence type="ECO:0000256" key="3">
    <source>
        <dbReference type="ARBA" id="ARBA00022989"/>
    </source>
</evidence>
<dbReference type="GO" id="GO:0046513">
    <property type="term" value="P:ceramide biosynthetic process"/>
    <property type="evidence" value="ECO:0007669"/>
    <property type="project" value="InterPro"/>
</dbReference>
<evidence type="ECO:0000256" key="1">
    <source>
        <dbReference type="ARBA" id="ARBA00004141"/>
    </source>
</evidence>
<dbReference type="GO" id="GO:0050291">
    <property type="term" value="F:sphingosine N-acyltransferase activity"/>
    <property type="evidence" value="ECO:0007669"/>
    <property type="project" value="InterPro"/>
</dbReference>
<evidence type="ECO:0000256" key="6">
    <source>
        <dbReference type="SAM" id="Phobius"/>
    </source>
</evidence>
<keyword evidence="4 5" id="KW-0472">Membrane</keyword>
<keyword evidence="2 5" id="KW-0812">Transmembrane</keyword>
<feature type="transmembrane region" description="Helical" evidence="6">
    <location>
        <begin position="81"/>
        <end position="102"/>
    </location>
</feature>
<accession>A0A9W7AQR5</accession>
<dbReference type="Pfam" id="PF03798">
    <property type="entry name" value="TRAM_LAG1_CLN8"/>
    <property type="match status" value="1"/>
</dbReference>
<dbReference type="PANTHER" id="PTHR12560:SF67">
    <property type="entry name" value="TLC DOMAIN-CONTAINING PROTEIN"/>
    <property type="match status" value="1"/>
</dbReference>
<name>A0A9W7AQR5_9STRA</name>
<evidence type="ECO:0000313" key="10">
    <source>
        <dbReference type="Proteomes" id="UP001165122"/>
    </source>
</evidence>
<protein>
    <recommendedName>
        <fullName evidence="8">TLC domain-containing protein</fullName>
    </recommendedName>
</protein>
<organism evidence="9 10">
    <name type="scientific">Triparma laevis f. longispina</name>
    <dbReference type="NCBI Taxonomy" id="1714387"/>
    <lineage>
        <taxon>Eukaryota</taxon>
        <taxon>Sar</taxon>
        <taxon>Stramenopiles</taxon>
        <taxon>Ochrophyta</taxon>
        <taxon>Bolidophyceae</taxon>
        <taxon>Parmales</taxon>
        <taxon>Triparmaceae</taxon>
        <taxon>Triparma</taxon>
    </lineage>
</organism>
<comment type="subcellular location">
    <subcellularLocation>
        <location evidence="1">Membrane</location>
        <topology evidence="1">Multi-pass membrane protein</topology>
    </subcellularLocation>
</comment>
<dbReference type="EMBL" id="BRXW01000650">
    <property type="protein sequence ID" value="GMH72220.1"/>
    <property type="molecule type" value="Genomic_DNA"/>
</dbReference>
<feature type="transmembrane region" description="Helical" evidence="6">
    <location>
        <begin position="208"/>
        <end position="229"/>
    </location>
</feature>
<evidence type="ECO:0000256" key="7">
    <source>
        <dbReference type="SAM" id="SignalP"/>
    </source>
</evidence>
<dbReference type="PIRSF" id="PIRSF005225">
    <property type="entry name" value="LAG1_LAC1"/>
    <property type="match status" value="1"/>
</dbReference>
<dbReference type="AlphaFoldDB" id="A0A9W7AQR5"/>
<feature type="transmembrane region" description="Helical" evidence="6">
    <location>
        <begin position="122"/>
        <end position="141"/>
    </location>
</feature>
<dbReference type="GO" id="GO:0005783">
    <property type="term" value="C:endoplasmic reticulum"/>
    <property type="evidence" value="ECO:0007669"/>
    <property type="project" value="TreeGrafter"/>
</dbReference>
<feature type="domain" description="TLC" evidence="8">
    <location>
        <begin position="62"/>
        <end position="281"/>
    </location>
</feature>
<dbReference type="OrthoDB" id="537032at2759"/>
<reference evidence="10" key="1">
    <citation type="journal article" date="2023" name="Commun. Biol.">
        <title>Genome analysis of Parmales, the sister group of diatoms, reveals the evolutionary specialization of diatoms from phago-mixotrophs to photoautotrophs.</title>
        <authorList>
            <person name="Ban H."/>
            <person name="Sato S."/>
            <person name="Yoshikawa S."/>
            <person name="Yamada K."/>
            <person name="Nakamura Y."/>
            <person name="Ichinomiya M."/>
            <person name="Sato N."/>
            <person name="Blanc-Mathieu R."/>
            <person name="Endo H."/>
            <person name="Kuwata A."/>
            <person name="Ogata H."/>
        </authorList>
    </citation>
    <scope>NUCLEOTIDE SEQUENCE [LARGE SCALE GENOMIC DNA]</scope>
    <source>
        <strain evidence="10">NIES 3700</strain>
    </source>
</reference>
<gene>
    <name evidence="9" type="ORF">TrLO_g7151</name>
</gene>
<evidence type="ECO:0000259" key="8">
    <source>
        <dbReference type="PROSITE" id="PS50922"/>
    </source>
</evidence>
<comment type="caution">
    <text evidence="9">The sequence shown here is derived from an EMBL/GenBank/DDBJ whole genome shotgun (WGS) entry which is preliminary data.</text>
</comment>
<feature type="signal peptide" evidence="7">
    <location>
        <begin position="1"/>
        <end position="27"/>
    </location>
</feature>
<dbReference type="SMART" id="SM00724">
    <property type="entry name" value="TLC"/>
    <property type="match status" value="1"/>
</dbReference>